<dbReference type="InterPro" id="IPR012677">
    <property type="entry name" value="Nucleotide-bd_a/b_plait_sf"/>
</dbReference>
<gene>
    <name evidence="10" type="ORF">N7482_006628</name>
</gene>
<dbReference type="InterPro" id="IPR035979">
    <property type="entry name" value="RBD_domain_sf"/>
</dbReference>
<evidence type="ECO:0000256" key="5">
    <source>
        <dbReference type="ARBA" id="ARBA00022884"/>
    </source>
</evidence>
<dbReference type="SUPFAM" id="SSF54928">
    <property type="entry name" value="RNA-binding domain, RBD"/>
    <property type="match status" value="1"/>
</dbReference>
<dbReference type="PANTHER" id="PTHR12311">
    <property type="entry name" value="ACTIVATOR OF BASAL TRANSCRIPTION 1"/>
    <property type="match status" value="1"/>
</dbReference>
<dbReference type="GeneID" id="81427929"/>
<accession>A0A9W9HWQ1</accession>
<evidence type="ECO:0000256" key="1">
    <source>
        <dbReference type="ARBA" id="ARBA00004604"/>
    </source>
</evidence>
<feature type="compositionally biased region" description="Acidic residues" evidence="9">
    <location>
        <begin position="88"/>
        <end position="102"/>
    </location>
</feature>
<dbReference type="GO" id="GO:0003723">
    <property type="term" value="F:RNA binding"/>
    <property type="evidence" value="ECO:0007669"/>
    <property type="project" value="UniProtKB-KW"/>
</dbReference>
<dbReference type="CDD" id="cd12263">
    <property type="entry name" value="RRM_ABT1_like"/>
    <property type="match status" value="1"/>
</dbReference>
<comment type="caution">
    <text evidence="10">The sequence shown here is derived from an EMBL/GenBank/DDBJ whole genome shotgun (WGS) entry which is preliminary data.</text>
</comment>
<evidence type="ECO:0000313" key="11">
    <source>
        <dbReference type="Proteomes" id="UP001149163"/>
    </source>
</evidence>
<dbReference type="GO" id="GO:0034462">
    <property type="term" value="P:small-subunit processome assembly"/>
    <property type="evidence" value="ECO:0007669"/>
    <property type="project" value="TreeGrafter"/>
</dbReference>
<keyword evidence="6" id="KW-0539">Nucleus</keyword>
<dbReference type="InterPro" id="IPR039119">
    <property type="entry name" value="ABT1/Esf2"/>
</dbReference>
<sequence length="351" mass="39739">MTTRKHNEFLDIARSDEDEASVRGYDSEEHVMGTKGRPMKKRRTDTQDFFGLESDKDESADEDEVEESRSEVKGKTRKQSKVKKPEAASEEDEDEDEDEAENEGAYLEVTKSSPNSSSKEKTKSGKLLSTKPLKAPKKDKTGVVYLSSLPPYLKPFALKNLLETRGFGPITKLFLSPLVPNNSSTPRRSNKRKLYSEGWIEFESKKTARITAETLNSRIIGGKKGSFYHDDIWNMKYLRGFRWADLMETMQRERSERESKQRIADMRARKEEKAFLAGVEAGRVADGMARKNEEKRKRKAEADGQGEAADAAPRKSAPVRRRFVQNDVVSATGKDEKAIGNDAKRVLGKIF</sequence>
<dbReference type="GO" id="GO:0005730">
    <property type="term" value="C:nucleolus"/>
    <property type="evidence" value="ECO:0007669"/>
    <property type="project" value="UniProtKB-SubCell"/>
</dbReference>
<dbReference type="GO" id="GO:0000472">
    <property type="term" value="P:endonucleolytic cleavage to generate mature 5'-end of SSU-rRNA from (SSU-rRNA, 5.8S rRNA, LSU-rRNA)"/>
    <property type="evidence" value="ECO:0007669"/>
    <property type="project" value="TreeGrafter"/>
</dbReference>
<dbReference type="PANTHER" id="PTHR12311:SF7">
    <property type="entry name" value="ACTIVATOR OF BASAL TRANSCRIPTION 1"/>
    <property type="match status" value="1"/>
</dbReference>
<evidence type="ECO:0000256" key="7">
    <source>
        <dbReference type="ARBA" id="ARBA00025024"/>
    </source>
</evidence>
<dbReference type="Gene3D" id="3.30.70.330">
    <property type="match status" value="1"/>
</dbReference>
<proteinExistence type="inferred from homology"/>
<evidence type="ECO:0000256" key="8">
    <source>
        <dbReference type="ARBA" id="ARBA00032634"/>
    </source>
</evidence>
<dbReference type="GO" id="GO:0000447">
    <property type="term" value="P:endonucleolytic cleavage in ITS1 to separate SSU-rRNA from 5.8S rRNA and LSU-rRNA from tricistronic rRNA transcript (SSU-rRNA, 5.8S rRNA, LSU-rRNA)"/>
    <property type="evidence" value="ECO:0007669"/>
    <property type="project" value="TreeGrafter"/>
</dbReference>
<dbReference type="EMBL" id="JAPQKN010000004">
    <property type="protein sequence ID" value="KAJ5159624.1"/>
    <property type="molecule type" value="Genomic_DNA"/>
</dbReference>
<reference evidence="10" key="2">
    <citation type="journal article" date="2023" name="IMA Fungus">
        <title>Comparative genomic study of the Penicillium genus elucidates a diverse pangenome and 15 lateral gene transfer events.</title>
        <authorList>
            <person name="Petersen C."/>
            <person name="Sorensen T."/>
            <person name="Nielsen M.R."/>
            <person name="Sondergaard T.E."/>
            <person name="Sorensen J.L."/>
            <person name="Fitzpatrick D.A."/>
            <person name="Frisvad J.C."/>
            <person name="Nielsen K.L."/>
        </authorList>
    </citation>
    <scope>NUCLEOTIDE SEQUENCE</scope>
    <source>
        <strain evidence="10">IBT 26290</strain>
    </source>
</reference>
<feature type="compositionally biased region" description="Acidic residues" evidence="9">
    <location>
        <begin position="55"/>
        <end position="66"/>
    </location>
</feature>
<dbReference type="RefSeq" id="XP_056541182.1">
    <property type="nucleotide sequence ID" value="XM_056688753.1"/>
</dbReference>
<keyword evidence="5" id="KW-0694">RNA-binding</keyword>
<evidence type="ECO:0000313" key="10">
    <source>
        <dbReference type="EMBL" id="KAJ5159624.1"/>
    </source>
</evidence>
<feature type="compositionally biased region" description="Basic and acidic residues" evidence="9">
    <location>
        <begin position="1"/>
        <end position="15"/>
    </location>
</feature>
<protein>
    <recommendedName>
        <fullName evidence="3">Pre-rRNA-processing protein ESF2</fullName>
    </recommendedName>
    <alternativeName>
        <fullName evidence="8">18S rRNA factor 2</fullName>
    </alternativeName>
    <alternativeName>
        <fullName evidence="4">Pre-rRNA-processing protein esf2</fullName>
    </alternativeName>
</protein>
<name>A0A9W9HWQ1_9EURO</name>
<comment type="function">
    <text evidence="7">Involved in the small subunit (SSU) processome assembly and function, and in the 18S rRNA synthesis. Required for the early cleavages at sites A0, A1 and A2.</text>
</comment>
<evidence type="ECO:0000256" key="4">
    <source>
        <dbReference type="ARBA" id="ARBA00021800"/>
    </source>
</evidence>
<organism evidence="10 11">
    <name type="scientific">Penicillium canariense</name>
    <dbReference type="NCBI Taxonomy" id="189055"/>
    <lineage>
        <taxon>Eukaryota</taxon>
        <taxon>Fungi</taxon>
        <taxon>Dikarya</taxon>
        <taxon>Ascomycota</taxon>
        <taxon>Pezizomycotina</taxon>
        <taxon>Eurotiomycetes</taxon>
        <taxon>Eurotiomycetidae</taxon>
        <taxon>Eurotiales</taxon>
        <taxon>Aspergillaceae</taxon>
        <taxon>Penicillium</taxon>
    </lineage>
</organism>
<feature type="region of interest" description="Disordered" evidence="9">
    <location>
        <begin position="286"/>
        <end position="325"/>
    </location>
</feature>
<feature type="region of interest" description="Disordered" evidence="9">
    <location>
        <begin position="1"/>
        <end position="134"/>
    </location>
</feature>
<comment type="subcellular location">
    <subcellularLocation>
        <location evidence="1">Nucleus</location>
        <location evidence="1">Nucleolus</location>
    </subcellularLocation>
</comment>
<evidence type="ECO:0000256" key="9">
    <source>
        <dbReference type="SAM" id="MobiDB-lite"/>
    </source>
</evidence>
<evidence type="ECO:0000256" key="3">
    <source>
        <dbReference type="ARBA" id="ARBA00013906"/>
    </source>
</evidence>
<evidence type="ECO:0000256" key="2">
    <source>
        <dbReference type="ARBA" id="ARBA00005819"/>
    </source>
</evidence>
<dbReference type="InterPro" id="IPR034353">
    <property type="entry name" value="ABT1/ESF2_RRM"/>
</dbReference>
<dbReference type="Proteomes" id="UP001149163">
    <property type="component" value="Unassembled WGS sequence"/>
</dbReference>
<dbReference type="AlphaFoldDB" id="A0A9W9HWQ1"/>
<evidence type="ECO:0000256" key="6">
    <source>
        <dbReference type="ARBA" id="ARBA00023242"/>
    </source>
</evidence>
<dbReference type="GO" id="GO:0000480">
    <property type="term" value="P:endonucleolytic cleavage in 5'-ETS of tricistronic rRNA transcript (SSU-rRNA, 5.8S rRNA, LSU-rRNA)"/>
    <property type="evidence" value="ECO:0007669"/>
    <property type="project" value="TreeGrafter"/>
</dbReference>
<dbReference type="OrthoDB" id="287393at2759"/>
<reference evidence="10" key="1">
    <citation type="submission" date="2022-11" db="EMBL/GenBank/DDBJ databases">
        <authorList>
            <person name="Petersen C."/>
        </authorList>
    </citation>
    <scope>NUCLEOTIDE SEQUENCE</scope>
    <source>
        <strain evidence="10">IBT 26290</strain>
    </source>
</reference>
<comment type="similarity">
    <text evidence="2">Belongs to the ESF2/ABP1 family.</text>
</comment>
<keyword evidence="11" id="KW-1185">Reference proteome</keyword>